<dbReference type="PANTHER" id="PTHR23389">
    <property type="entry name" value="CHROMOSOME TRANSMISSION FIDELITY FACTOR 18"/>
    <property type="match status" value="1"/>
</dbReference>
<evidence type="ECO:0000256" key="7">
    <source>
        <dbReference type="ARBA" id="ARBA00022763"/>
    </source>
</evidence>
<dbReference type="InterPro" id="IPR001679">
    <property type="entry name" value="DNA_ligase"/>
</dbReference>
<comment type="cofactor">
    <cofactor evidence="14">
        <name>Mg(2+)</name>
        <dbReference type="ChEBI" id="CHEBI:18420"/>
    </cofactor>
    <cofactor evidence="14">
        <name>Mn(2+)</name>
        <dbReference type="ChEBI" id="CHEBI:29035"/>
    </cofactor>
</comment>
<dbReference type="FunFam" id="1.10.150.20:FF:000007">
    <property type="entry name" value="DNA ligase"/>
    <property type="match status" value="1"/>
</dbReference>
<dbReference type="SUPFAM" id="SSF47781">
    <property type="entry name" value="RuvA domain 2-like"/>
    <property type="match status" value="1"/>
</dbReference>
<comment type="function">
    <text evidence="1 14">DNA ligase that catalyzes the formation of phosphodiester linkages between 5'-phosphoryl and 3'-hydroxyl groups in double-stranded DNA using NAD as a coenzyme and as the energy source for the reaction. It is essential for DNA replication and repair of damaged DNA.</text>
</comment>
<evidence type="ECO:0000256" key="2">
    <source>
        <dbReference type="ARBA" id="ARBA00012722"/>
    </source>
</evidence>
<dbReference type="SUPFAM" id="SSF52113">
    <property type="entry name" value="BRCT domain"/>
    <property type="match status" value="1"/>
</dbReference>
<dbReference type="PROSITE" id="PS01055">
    <property type="entry name" value="DNA_LIGASE_N1"/>
    <property type="match status" value="1"/>
</dbReference>
<dbReference type="SUPFAM" id="SSF56091">
    <property type="entry name" value="DNA ligase/mRNA capping enzyme, catalytic domain"/>
    <property type="match status" value="1"/>
</dbReference>
<dbReference type="GO" id="GO:0003911">
    <property type="term" value="F:DNA ligase (NAD+) activity"/>
    <property type="evidence" value="ECO:0007669"/>
    <property type="project" value="UniProtKB-UniRule"/>
</dbReference>
<feature type="binding site" evidence="14">
    <location>
        <position position="137"/>
    </location>
    <ligand>
        <name>NAD(+)</name>
        <dbReference type="ChEBI" id="CHEBI:57540"/>
    </ligand>
</feature>
<dbReference type="Pfam" id="PF03119">
    <property type="entry name" value="DNA_ligase_ZBD"/>
    <property type="match status" value="1"/>
</dbReference>
<dbReference type="eggNOG" id="COG0272">
    <property type="taxonomic scope" value="Bacteria"/>
</dbReference>
<dbReference type="PANTHER" id="PTHR23389:SF9">
    <property type="entry name" value="DNA LIGASE"/>
    <property type="match status" value="1"/>
</dbReference>
<evidence type="ECO:0000256" key="13">
    <source>
        <dbReference type="ARBA" id="ARBA00060881"/>
    </source>
</evidence>
<dbReference type="AlphaFoldDB" id="D5EG10"/>
<dbReference type="InterPro" id="IPR003583">
    <property type="entry name" value="Hlx-hairpin-Hlx_DNA-bd_motif"/>
</dbReference>
<organism evidence="17 18">
    <name type="scientific">Aminobacterium colombiense (strain DSM 12261 / ALA-1)</name>
    <dbReference type="NCBI Taxonomy" id="572547"/>
    <lineage>
        <taxon>Bacteria</taxon>
        <taxon>Thermotogati</taxon>
        <taxon>Synergistota</taxon>
        <taxon>Synergistia</taxon>
        <taxon>Synergistales</taxon>
        <taxon>Aminobacteriaceae</taxon>
        <taxon>Aminobacterium</taxon>
    </lineage>
</organism>
<dbReference type="Pfam" id="PF03120">
    <property type="entry name" value="OB_DNA_ligase"/>
    <property type="match status" value="1"/>
</dbReference>
<dbReference type="NCBIfam" id="NF005932">
    <property type="entry name" value="PRK07956.1"/>
    <property type="match status" value="1"/>
</dbReference>
<keyword evidence="5 14" id="KW-0235">DNA replication</keyword>
<dbReference type="Pfam" id="PF22745">
    <property type="entry name" value="Nlig-Ia"/>
    <property type="match status" value="1"/>
</dbReference>
<protein>
    <recommendedName>
        <fullName evidence="3 14">DNA ligase</fullName>
        <ecNumber evidence="2 14">6.5.1.2</ecNumber>
    </recommendedName>
    <alternativeName>
        <fullName evidence="14">Polydeoxyribonucleotide synthase [NAD(+)]</fullName>
    </alternativeName>
</protein>
<dbReference type="FunFam" id="1.10.150.20:FF:000006">
    <property type="entry name" value="DNA ligase"/>
    <property type="match status" value="1"/>
</dbReference>
<name>D5EG10_AMICL</name>
<dbReference type="SMART" id="SM00278">
    <property type="entry name" value="HhH1"/>
    <property type="match status" value="3"/>
</dbReference>
<dbReference type="Proteomes" id="UP000002366">
    <property type="component" value="Chromosome"/>
</dbReference>
<feature type="binding site" evidence="14">
    <location>
        <position position="410"/>
    </location>
    <ligand>
        <name>Zn(2+)</name>
        <dbReference type="ChEBI" id="CHEBI:29105"/>
    </ligand>
</feature>
<sequence>MDRREALQRIEALREEINRHAHLYYVLDTPEIADHEYDALFRELASLEEAFPEFDDPDSPTHRVGGAPLDRFEKVIHESPLLSLDNALSKEEVWSFCDRVFSGLGLGNLEYLCELKIDGLAVSLIYEDGVFIRGATRGDGLVGEDVTANLRTIRSLPLRLREKVSGRMEVRGEVLMTREQFAALNQEREEGGELLFANPRNAAAGSLRQLDSSITASRKLSIFLYYVAHPQEHGLRTQQEVLHWLQHLGFPVQSAWGVCSTRQDIDAFIEEWREKRLSLPYSTDGVVLKINQVDFWEDLGTTAKAPRWAIAFKYPPEEKTSRILDIEVSVGRTGTLTPVAHLEPVHLAGTVVRRASLHNEDEIRRKDIRIKDKVVVRKAGEIIPEVVRVLTEGRDGNEVEFQMPDTCPACGSHVMRIPGEVALRCPNRASCPAQLREGIAHFASRAAMDIRGLGDKLITQLVDRQLIRNMADLYTLKREDLLSLDRMGEKSASNLLEALSVSKNRFLSNLITALGIRLVGKKVAEILADRFHSLDALSSAQEEGLSSIDGVGPKIAASIKAFFDDEANKEMISRLKDAGVRVVEEKSMSSVEGPLEDQRFVFTGELQSMSRGEAEALVKNLGGASSSSVSKKTSIVVAGPGAGSKLQKARELGITIINEEEFLQMIRPYERVFSKHTDSIEKEE</sequence>
<dbReference type="InterPro" id="IPR013839">
    <property type="entry name" value="DNAligase_adenylation"/>
</dbReference>
<evidence type="ECO:0000256" key="12">
    <source>
        <dbReference type="ARBA" id="ARBA00034005"/>
    </source>
</evidence>
<feature type="binding site" evidence="14">
    <location>
        <position position="425"/>
    </location>
    <ligand>
        <name>Zn(2+)</name>
        <dbReference type="ChEBI" id="CHEBI:29105"/>
    </ligand>
</feature>
<gene>
    <name evidence="14" type="primary">ligA</name>
    <name evidence="17" type="ordered locus">Amico_1375</name>
</gene>
<dbReference type="RefSeq" id="WP_013048755.1">
    <property type="nucleotide sequence ID" value="NC_014011.1"/>
</dbReference>
<dbReference type="OrthoDB" id="9759736at2"/>
<dbReference type="SMART" id="SM00292">
    <property type="entry name" value="BRCT"/>
    <property type="match status" value="1"/>
</dbReference>
<evidence type="ECO:0000256" key="11">
    <source>
        <dbReference type="ARBA" id="ARBA00023204"/>
    </source>
</evidence>
<keyword evidence="8 14" id="KW-0862">Zinc</keyword>
<dbReference type="FunFam" id="2.40.50.140:FF:000012">
    <property type="entry name" value="DNA ligase"/>
    <property type="match status" value="1"/>
</dbReference>
<evidence type="ECO:0000313" key="17">
    <source>
        <dbReference type="EMBL" id="ADE57492.1"/>
    </source>
</evidence>
<feature type="binding site" evidence="14">
    <location>
        <begin position="83"/>
        <end position="84"/>
    </location>
    <ligand>
        <name>NAD(+)</name>
        <dbReference type="ChEBI" id="CHEBI:57540"/>
    </ligand>
</feature>
<dbReference type="GO" id="GO:0006260">
    <property type="term" value="P:DNA replication"/>
    <property type="evidence" value="ECO:0007669"/>
    <property type="project" value="UniProtKB-KW"/>
</dbReference>
<evidence type="ECO:0000256" key="8">
    <source>
        <dbReference type="ARBA" id="ARBA00022833"/>
    </source>
</evidence>
<feature type="binding site" evidence="14">
    <location>
        <position position="431"/>
    </location>
    <ligand>
        <name>Zn(2+)</name>
        <dbReference type="ChEBI" id="CHEBI:29105"/>
    </ligand>
</feature>
<feature type="binding site" evidence="14">
    <location>
        <position position="173"/>
    </location>
    <ligand>
        <name>NAD(+)</name>
        <dbReference type="ChEBI" id="CHEBI:57540"/>
    </ligand>
</feature>
<evidence type="ECO:0000259" key="16">
    <source>
        <dbReference type="PROSITE" id="PS50172"/>
    </source>
</evidence>
<accession>D5EG10</accession>
<evidence type="ECO:0000256" key="10">
    <source>
        <dbReference type="ARBA" id="ARBA00023027"/>
    </source>
</evidence>
<dbReference type="SMART" id="SM00532">
    <property type="entry name" value="LIGANc"/>
    <property type="match status" value="1"/>
</dbReference>
<dbReference type="Pfam" id="PF01653">
    <property type="entry name" value="DNA_ligase_aden"/>
    <property type="match status" value="1"/>
</dbReference>
<dbReference type="NCBIfam" id="TIGR00575">
    <property type="entry name" value="dnlj"/>
    <property type="match status" value="1"/>
</dbReference>
<dbReference type="InterPro" id="IPR004149">
    <property type="entry name" value="Znf_DNAligase_C4"/>
</dbReference>
<keyword evidence="10 14" id="KW-0520">NAD</keyword>
<dbReference type="PROSITE" id="PS01056">
    <property type="entry name" value="DNA_LIGASE_N2"/>
    <property type="match status" value="1"/>
</dbReference>
<dbReference type="InterPro" id="IPR004150">
    <property type="entry name" value="NAD_DNA_ligase_OB"/>
</dbReference>
<evidence type="ECO:0000256" key="1">
    <source>
        <dbReference type="ARBA" id="ARBA00004067"/>
    </source>
</evidence>
<dbReference type="GO" id="GO:0005829">
    <property type="term" value="C:cytosol"/>
    <property type="evidence" value="ECO:0007669"/>
    <property type="project" value="TreeGrafter"/>
</dbReference>
<dbReference type="Gene3D" id="2.40.50.140">
    <property type="entry name" value="Nucleic acid-binding proteins"/>
    <property type="match status" value="1"/>
</dbReference>
<dbReference type="Gene3D" id="3.40.50.10190">
    <property type="entry name" value="BRCT domain"/>
    <property type="match status" value="1"/>
</dbReference>
<dbReference type="GO" id="GO:0006281">
    <property type="term" value="P:DNA repair"/>
    <property type="evidence" value="ECO:0007669"/>
    <property type="project" value="UniProtKB-KW"/>
</dbReference>
<dbReference type="HAMAP" id="MF_01588">
    <property type="entry name" value="DNA_ligase_A"/>
    <property type="match status" value="1"/>
</dbReference>
<evidence type="ECO:0000256" key="5">
    <source>
        <dbReference type="ARBA" id="ARBA00022705"/>
    </source>
</evidence>
<feature type="binding site" evidence="14">
    <location>
        <position position="289"/>
    </location>
    <ligand>
        <name>NAD(+)</name>
        <dbReference type="ChEBI" id="CHEBI:57540"/>
    </ligand>
</feature>
<evidence type="ECO:0000256" key="14">
    <source>
        <dbReference type="HAMAP-Rule" id="MF_01588"/>
    </source>
</evidence>
<keyword evidence="6 14" id="KW-0479">Metal-binding</keyword>
<dbReference type="GO" id="GO:0003677">
    <property type="term" value="F:DNA binding"/>
    <property type="evidence" value="ECO:0007669"/>
    <property type="project" value="InterPro"/>
</dbReference>
<dbReference type="HOGENOM" id="CLU_007764_2_1_0"/>
<dbReference type="InterPro" id="IPR001357">
    <property type="entry name" value="BRCT_dom"/>
</dbReference>
<dbReference type="InterPro" id="IPR018239">
    <property type="entry name" value="DNA_ligase_AS"/>
</dbReference>
<keyword evidence="9 14" id="KW-0460">Magnesium</keyword>
<dbReference type="FunFam" id="1.10.287.610:FF:000002">
    <property type="entry name" value="DNA ligase"/>
    <property type="match status" value="1"/>
</dbReference>
<comment type="catalytic activity">
    <reaction evidence="12 14 15">
        <text>NAD(+) + (deoxyribonucleotide)n-3'-hydroxyl + 5'-phospho-(deoxyribonucleotide)m = (deoxyribonucleotide)n+m + AMP + beta-nicotinamide D-nucleotide.</text>
        <dbReference type="EC" id="6.5.1.2"/>
    </reaction>
</comment>
<evidence type="ECO:0000256" key="4">
    <source>
        <dbReference type="ARBA" id="ARBA00022598"/>
    </source>
</evidence>
<feature type="binding site" evidence="14">
    <location>
        <position position="407"/>
    </location>
    <ligand>
        <name>Zn(2+)</name>
        <dbReference type="ChEBI" id="CHEBI:29105"/>
    </ligand>
</feature>
<evidence type="ECO:0000313" key="18">
    <source>
        <dbReference type="Proteomes" id="UP000002366"/>
    </source>
</evidence>
<feature type="active site" description="N6-AMP-lysine intermediate" evidence="14">
    <location>
        <position position="116"/>
    </location>
</feature>
<dbReference type="InterPro" id="IPR013840">
    <property type="entry name" value="DNAligase_N"/>
</dbReference>
<feature type="domain" description="BRCT" evidence="16">
    <location>
        <begin position="590"/>
        <end position="667"/>
    </location>
</feature>
<dbReference type="KEGG" id="aco:Amico_1375"/>
<dbReference type="Pfam" id="PF14520">
    <property type="entry name" value="HHH_5"/>
    <property type="match status" value="1"/>
</dbReference>
<dbReference type="Pfam" id="PF00533">
    <property type="entry name" value="BRCT"/>
    <property type="match status" value="1"/>
</dbReference>
<keyword evidence="14" id="KW-0464">Manganese</keyword>
<feature type="binding site" evidence="14">
    <location>
        <position position="114"/>
    </location>
    <ligand>
        <name>NAD(+)</name>
        <dbReference type="ChEBI" id="CHEBI:57540"/>
    </ligand>
</feature>
<dbReference type="SUPFAM" id="SSF50249">
    <property type="entry name" value="Nucleic acid-binding proteins"/>
    <property type="match status" value="1"/>
</dbReference>
<keyword evidence="7 14" id="KW-0227">DNA damage</keyword>
<feature type="binding site" evidence="14">
    <location>
        <position position="313"/>
    </location>
    <ligand>
        <name>NAD(+)</name>
        <dbReference type="ChEBI" id="CHEBI:57540"/>
    </ligand>
</feature>
<dbReference type="InterPro" id="IPR036420">
    <property type="entry name" value="BRCT_dom_sf"/>
</dbReference>
<dbReference type="CDD" id="cd17748">
    <property type="entry name" value="BRCT_DNA_ligase_like"/>
    <property type="match status" value="1"/>
</dbReference>
<dbReference type="STRING" id="572547.Amico_1375"/>
<keyword evidence="18" id="KW-1185">Reference proteome</keyword>
<comment type="similarity">
    <text evidence="13 14">Belongs to the NAD-dependent DNA ligase family. LigA subfamily.</text>
</comment>
<keyword evidence="11 14" id="KW-0234">DNA repair</keyword>
<keyword evidence="4 14" id="KW-0436">Ligase</keyword>
<dbReference type="InterPro" id="IPR010994">
    <property type="entry name" value="RuvA_2-like"/>
</dbReference>
<evidence type="ECO:0000256" key="6">
    <source>
        <dbReference type="ARBA" id="ARBA00022723"/>
    </source>
</evidence>
<dbReference type="PIRSF" id="PIRSF001604">
    <property type="entry name" value="LigA"/>
    <property type="match status" value="1"/>
</dbReference>
<dbReference type="Gene3D" id="1.10.150.20">
    <property type="entry name" value="5' to 3' exonuclease, C-terminal subdomain"/>
    <property type="match status" value="2"/>
</dbReference>
<dbReference type="Gene3D" id="1.10.287.610">
    <property type="entry name" value="Helix hairpin bin"/>
    <property type="match status" value="1"/>
</dbReference>
<dbReference type="InterPro" id="IPR033136">
    <property type="entry name" value="DNA_ligase_CS"/>
</dbReference>
<evidence type="ECO:0000256" key="3">
    <source>
        <dbReference type="ARBA" id="ARBA00013308"/>
    </source>
</evidence>
<dbReference type="InterPro" id="IPR012340">
    <property type="entry name" value="NA-bd_OB-fold"/>
</dbReference>
<evidence type="ECO:0000256" key="9">
    <source>
        <dbReference type="ARBA" id="ARBA00022842"/>
    </source>
</evidence>
<feature type="binding site" evidence="14">
    <location>
        <begin position="34"/>
        <end position="38"/>
    </location>
    <ligand>
        <name>NAD(+)</name>
        <dbReference type="ChEBI" id="CHEBI:57540"/>
    </ligand>
</feature>
<reference evidence="17 18" key="1">
    <citation type="journal article" date="2010" name="Stand. Genomic Sci.">
        <title>Complete genome sequence of Aminobacterium colombiense type strain (ALA-1).</title>
        <authorList>
            <person name="Chertkov O."/>
            <person name="Sikorski J."/>
            <person name="Brambilla E."/>
            <person name="Lapidus A."/>
            <person name="Copeland A."/>
            <person name="Glavina Del Rio T."/>
            <person name="Nolan M."/>
            <person name="Lucas S."/>
            <person name="Tice H."/>
            <person name="Cheng J.F."/>
            <person name="Han C."/>
            <person name="Detter J.C."/>
            <person name="Bruce D."/>
            <person name="Tapia R."/>
            <person name="Goodwin L."/>
            <person name="Pitluck S."/>
            <person name="Liolios K."/>
            <person name="Ivanova N."/>
            <person name="Mavromatis K."/>
            <person name="Ovchinnikova G."/>
            <person name="Pati A."/>
            <person name="Chen A."/>
            <person name="Palaniappan K."/>
            <person name="Land M."/>
            <person name="Hauser L."/>
            <person name="Chang Y.J."/>
            <person name="Jeffries C.D."/>
            <person name="Spring S."/>
            <person name="Rohde M."/>
            <person name="Goker M."/>
            <person name="Bristow J."/>
            <person name="Eisen J.A."/>
            <person name="Markowitz V."/>
            <person name="Hugenholtz P."/>
            <person name="Kyrpides N.C."/>
            <person name="Klenk H.P."/>
        </authorList>
    </citation>
    <scope>NUCLEOTIDE SEQUENCE [LARGE SCALE GENOMIC DNA]</scope>
    <source>
        <strain evidence="18">DSM 12261 / ALA-1</strain>
    </source>
</reference>
<dbReference type="Gene3D" id="3.30.470.30">
    <property type="entry name" value="DNA ligase/mRNA capping enzyme"/>
    <property type="match status" value="1"/>
</dbReference>
<dbReference type="FunFam" id="3.30.470.30:FF:000001">
    <property type="entry name" value="DNA ligase"/>
    <property type="match status" value="1"/>
</dbReference>
<evidence type="ECO:0000256" key="15">
    <source>
        <dbReference type="RuleBase" id="RU000618"/>
    </source>
</evidence>
<dbReference type="Pfam" id="PF12826">
    <property type="entry name" value="HHH_2"/>
    <property type="match status" value="1"/>
</dbReference>
<dbReference type="PROSITE" id="PS50172">
    <property type="entry name" value="BRCT"/>
    <property type="match status" value="1"/>
</dbReference>
<proteinExistence type="inferred from homology"/>
<dbReference type="InterPro" id="IPR041663">
    <property type="entry name" value="DisA/LigA_HHH"/>
</dbReference>
<dbReference type="GO" id="GO:0046872">
    <property type="term" value="F:metal ion binding"/>
    <property type="evidence" value="ECO:0007669"/>
    <property type="project" value="UniProtKB-KW"/>
</dbReference>
<dbReference type="EC" id="6.5.1.2" evidence="2 14"/>
<dbReference type="EMBL" id="CP001997">
    <property type="protein sequence ID" value="ADE57492.1"/>
    <property type="molecule type" value="Genomic_DNA"/>
</dbReference>
<dbReference type="Gene3D" id="6.20.10.30">
    <property type="match status" value="1"/>
</dbReference>
<dbReference type="CDD" id="cd00114">
    <property type="entry name" value="LIGANc"/>
    <property type="match status" value="1"/>
</dbReference>